<evidence type="ECO:0000256" key="4">
    <source>
        <dbReference type="ARBA" id="ARBA00022929"/>
    </source>
</evidence>
<keyword evidence="7" id="KW-1185">Reference proteome</keyword>
<proteinExistence type="inferred from homology"/>
<dbReference type="Pfam" id="PF00765">
    <property type="entry name" value="Autoind_synth"/>
    <property type="match status" value="1"/>
</dbReference>
<protein>
    <submittedName>
        <fullName evidence="6">GNAT family N-acetyltransferase</fullName>
    </submittedName>
</protein>
<dbReference type="GO" id="GO:0007165">
    <property type="term" value="P:signal transduction"/>
    <property type="evidence" value="ECO:0007669"/>
    <property type="project" value="TreeGrafter"/>
</dbReference>
<dbReference type="Proteomes" id="UP000261704">
    <property type="component" value="Chromosome"/>
</dbReference>
<dbReference type="InterPro" id="IPR016181">
    <property type="entry name" value="Acyl_CoA_acyltransferase"/>
</dbReference>
<comment type="similarity">
    <text evidence="5">Belongs to the autoinducer synthase family.</text>
</comment>
<organism evidence="6 7">
    <name type="scientific">Profundibacter amoris</name>
    <dbReference type="NCBI Taxonomy" id="2171755"/>
    <lineage>
        <taxon>Bacteria</taxon>
        <taxon>Pseudomonadati</taxon>
        <taxon>Pseudomonadota</taxon>
        <taxon>Alphaproteobacteria</taxon>
        <taxon>Rhodobacterales</taxon>
        <taxon>Paracoccaceae</taxon>
        <taxon>Profundibacter</taxon>
    </lineage>
</organism>
<evidence type="ECO:0000256" key="2">
    <source>
        <dbReference type="ARBA" id="ARBA00022679"/>
    </source>
</evidence>
<dbReference type="PROSITE" id="PS51187">
    <property type="entry name" value="AUTOINDUCER_SYNTH_2"/>
    <property type="match status" value="1"/>
</dbReference>
<evidence type="ECO:0000256" key="1">
    <source>
        <dbReference type="ARBA" id="ARBA00022654"/>
    </source>
</evidence>
<evidence type="ECO:0000313" key="6">
    <source>
        <dbReference type="EMBL" id="AXX96526.1"/>
    </source>
</evidence>
<dbReference type="InterPro" id="IPR001690">
    <property type="entry name" value="Autoind_synthase"/>
</dbReference>
<keyword evidence="3" id="KW-0949">S-adenosyl-L-methionine</keyword>
<dbReference type="GO" id="GO:0016740">
    <property type="term" value="F:transferase activity"/>
    <property type="evidence" value="ECO:0007669"/>
    <property type="project" value="UniProtKB-KW"/>
</dbReference>
<dbReference type="SUPFAM" id="SSF55729">
    <property type="entry name" value="Acyl-CoA N-acyltransferases (Nat)"/>
    <property type="match status" value="1"/>
</dbReference>
<dbReference type="KEGG" id="pamo:BAR1_00400"/>
<dbReference type="PANTHER" id="PTHR39322">
    <property type="entry name" value="ACYL-HOMOSERINE-LACTONE SYNTHASE"/>
    <property type="match status" value="1"/>
</dbReference>
<dbReference type="OrthoDB" id="6169313at2"/>
<keyword evidence="2 6" id="KW-0808">Transferase</keyword>
<reference evidence="6 7" key="1">
    <citation type="submission" date="2018-09" db="EMBL/GenBank/DDBJ databases">
        <title>Profundibacter amoris BAR1 gen. nov., sp. nov., a new member of the Roseobacter clade isolated at Lokis Castle Vent Field on the Arctic Mid-Oceanic Ridge.</title>
        <authorList>
            <person name="Le Moine Bauer S."/>
            <person name="Sjoeberg A.G."/>
            <person name="L'Haridon S."/>
            <person name="Stokke R."/>
            <person name="Roalkvam I."/>
            <person name="Steen I.H."/>
            <person name="Dahle H."/>
        </authorList>
    </citation>
    <scope>NUCLEOTIDE SEQUENCE [LARGE SCALE GENOMIC DNA]</scope>
    <source>
        <strain evidence="6 7">BAR1</strain>
    </source>
</reference>
<dbReference type="Gene3D" id="3.40.630.30">
    <property type="match status" value="1"/>
</dbReference>
<dbReference type="GO" id="GO:0009372">
    <property type="term" value="P:quorum sensing"/>
    <property type="evidence" value="ECO:0007669"/>
    <property type="project" value="UniProtKB-UniRule"/>
</dbReference>
<gene>
    <name evidence="6" type="ORF">BAR1_00400</name>
</gene>
<sequence>MSQGTLGNQMNITVGNLCDQSGINSVINGFLKLRKQVFIEKMDWELISQDQIEYEQYDMITTTYVIAHEQGEVVGGARLVRTDTILPTTFGRTHYSYMIRDAYLGLLSGLPKELCYDEPPRDPKIWELTRFVVTDGARVGAAILEKVNEYLKEQGADSCLFLGPPAFMRMSKSMGYQPKPMGKIVANESGRFLAFSCDVV</sequence>
<keyword evidence="4 5" id="KW-0071">Autoinducer synthesis</keyword>
<evidence type="ECO:0000256" key="5">
    <source>
        <dbReference type="PROSITE-ProRule" id="PRU00533"/>
    </source>
</evidence>
<name>A0A347UCE8_9RHOB</name>
<dbReference type="AlphaFoldDB" id="A0A347UCE8"/>
<evidence type="ECO:0000256" key="3">
    <source>
        <dbReference type="ARBA" id="ARBA00022691"/>
    </source>
</evidence>
<evidence type="ECO:0000313" key="7">
    <source>
        <dbReference type="Proteomes" id="UP000261704"/>
    </source>
</evidence>
<keyword evidence="1 5" id="KW-0673">Quorum sensing</keyword>
<dbReference type="EMBL" id="CP032125">
    <property type="protein sequence ID" value="AXX96526.1"/>
    <property type="molecule type" value="Genomic_DNA"/>
</dbReference>
<dbReference type="PANTHER" id="PTHR39322:SF1">
    <property type="entry name" value="ISOVALERYL-HOMOSERINE LACTONE SYNTHASE"/>
    <property type="match status" value="1"/>
</dbReference>
<accession>A0A347UCE8</accession>